<name>A0A845GW34_9BURK</name>
<dbReference type="InterPro" id="IPR019775">
    <property type="entry name" value="WD40_repeat_CS"/>
</dbReference>
<comment type="caution">
    <text evidence="5">The sequence shown here is derived from an EMBL/GenBank/DDBJ whole genome shotgun (WGS) entry which is preliminary data.</text>
</comment>
<dbReference type="Pfam" id="PF00400">
    <property type="entry name" value="WD40"/>
    <property type="match status" value="1"/>
</dbReference>
<dbReference type="PROSITE" id="PS50082">
    <property type="entry name" value="WD_REPEATS_2"/>
    <property type="match status" value="1"/>
</dbReference>
<dbReference type="PROSITE" id="PS00678">
    <property type="entry name" value="WD_REPEATS_1"/>
    <property type="match status" value="1"/>
</dbReference>
<evidence type="ECO:0000256" key="4">
    <source>
        <dbReference type="SAM" id="SignalP"/>
    </source>
</evidence>
<dbReference type="PANTHER" id="PTHR19879">
    <property type="entry name" value="TRANSCRIPTION INITIATION FACTOR TFIID"/>
    <property type="match status" value="1"/>
</dbReference>
<dbReference type="Gene3D" id="2.130.10.10">
    <property type="entry name" value="YVTN repeat-like/Quinoprotein amine dehydrogenase"/>
    <property type="match status" value="2"/>
</dbReference>
<accession>A0A845GW34</accession>
<feature type="non-terminal residue" evidence="5">
    <location>
        <position position="343"/>
    </location>
</feature>
<evidence type="ECO:0000313" key="6">
    <source>
        <dbReference type="Proteomes" id="UP000447355"/>
    </source>
</evidence>
<keyword evidence="4" id="KW-0732">Signal</keyword>
<dbReference type="RefSeq" id="WP_161086474.1">
    <property type="nucleotide sequence ID" value="NZ_WWCX01000079.1"/>
</dbReference>
<sequence>MNSARAAVLAALALAAVRAVAADPQLIVQSAHTRKVTAVAVDRQGRWMASGGEDGVIGVWDLRSGYRVRALTGVASAISGLRFDTHGGGLTLTAIGATSADAVSWDLAQPGLAAPRRRDLGWLRQTSSLDAGAGGDAPAAMAVSGIDGFDVWRGAADGKHWRYRKAGSLLTDIAVSPDGQVVATIAQSGRLTLWTRNGRGGYATRHLDSAPDQLRTLFFNRHNQLLVATRSDAAPTRLVLERWDGLRARRLSKVAVDHRCVLTPLAFSDAGHVAVGTGTLQIFRHGTWMSRLDPEPDCATALLGLIEPQQPDRLRLTGIAAAGLTVAAFDEAGGTLGLGYADG</sequence>
<dbReference type="Proteomes" id="UP000447355">
    <property type="component" value="Unassembled WGS sequence"/>
</dbReference>
<evidence type="ECO:0000256" key="3">
    <source>
        <dbReference type="PROSITE-ProRule" id="PRU00221"/>
    </source>
</evidence>
<evidence type="ECO:0000256" key="1">
    <source>
        <dbReference type="ARBA" id="ARBA00022574"/>
    </source>
</evidence>
<dbReference type="AlphaFoldDB" id="A0A845GW34"/>
<evidence type="ECO:0000256" key="2">
    <source>
        <dbReference type="ARBA" id="ARBA00022737"/>
    </source>
</evidence>
<keyword evidence="1 3" id="KW-0853">WD repeat</keyword>
<dbReference type="PROSITE" id="PS50294">
    <property type="entry name" value="WD_REPEATS_REGION"/>
    <property type="match status" value="1"/>
</dbReference>
<feature type="repeat" description="WD" evidence="3">
    <location>
        <begin position="29"/>
        <end position="70"/>
    </location>
</feature>
<dbReference type="SMART" id="SM00320">
    <property type="entry name" value="WD40"/>
    <property type="match status" value="3"/>
</dbReference>
<dbReference type="EMBL" id="WWCX01000079">
    <property type="protein sequence ID" value="MYM97580.1"/>
    <property type="molecule type" value="Genomic_DNA"/>
</dbReference>
<dbReference type="InterPro" id="IPR036322">
    <property type="entry name" value="WD40_repeat_dom_sf"/>
</dbReference>
<keyword evidence="2" id="KW-0677">Repeat</keyword>
<feature type="signal peptide" evidence="4">
    <location>
        <begin position="1"/>
        <end position="21"/>
    </location>
</feature>
<dbReference type="InterPro" id="IPR001680">
    <property type="entry name" value="WD40_rpt"/>
</dbReference>
<organism evidence="5 6">
    <name type="scientific">Duganella vulcania</name>
    <dbReference type="NCBI Taxonomy" id="2692166"/>
    <lineage>
        <taxon>Bacteria</taxon>
        <taxon>Pseudomonadati</taxon>
        <taxon>Pseudomonadota</taxon>
        <taxon>Betaproteobacteria</taxon>
        <taxon>Burkholderiales</taxon>
        <taxon>Oxalobacteraceae</taxon>
        <taxon>Telluria group</taxon>
        <taxon>Duganella</taxon>
    </lineage>
</organism>
<dbReference type="InterPro" id="IPR015943">
    <property type="entry name" value="WD40/YVTN_repeat-like_dom_sf"/>
</dbReference>
<gene>
    <name evidence="5" type="ORF">GTP90_27390</name>
</gene>
<proteinExistence type="predicted"/>
<evidence type="ECO:0000313" key="5">
    <source>
        <dbReference type="EMBL" id="MYM97580.1"/>
    </source>
</evidence>
<protein>
    <recommendedName>
        <fullName evidence="7">WD40 repeat domain-containing protein</fullName>
    </recommendedName>
</protein>
<reference evidence="5" key="1">
    <citation type="submission" date="2019-12" db="EMBL/GenBank/DDBJ databases">
        <title>Novel species isolated from a subtropical stream in China.</title>
        <authorList>
            <person name="Lu H."/>
        </authorList>
    </citation>
    <scope>NUCLEOTIDE SEQUENCE [LARGE SCALE GENOMIC DNA]</scope>
    <source>
        <strain evidence="5">FT81W</strain>
    </source>
</reference>
<dbReference type="SUPFAM" id="SSF50978">
    <property type="entry name" value="WD40 repeat-like"/>
    <property type="match status" value="1"/>
</dbReference>
<evidence type="ECO:0008006" key="7">
    <source>
        <dbReference type="Google" id="ProtNLM"/>
    </source>
</evidence>
<dbReference type="PANTHER" id="PTHR19879:SF9">
    <property type="entry name" value="TRANSCRIPTION INITIATION FACTOR TFIID SUBUNIT 5"/>
    <property type="match status" value="1"/>
</dbReference>
<feature type="chain" id="PRO_5032604557" description="WD40 repeat domain-containing protein" evidence="4">
    <location>
        <begin position="22"/>
        <end position="343"/>
    </location>
</feature>